<sequence length="236" mass="28859">MDSLTPNDRLKYYELKYEELSEYLKKLEVEIIELRNRLGEDYIQTHEKNEDNNKLDNNNYASNLENEEDSDDSEESSSQNSHDYDDVDDENEIEPQKAQEYIVFVKRSENWSNMEIRDWIKYKLHGEEEPLWHIDESQDKYNKPIWFIHTLNKDIFDDLMKKEDFEQFISSRYKTKLERAQDELKKKDQLRFTKNGYTITDYRNGEIILRKDTQVEKYIWNFKKSRYIPVKYCSKH</sequence>
<keyword evidence="2" id="KW-1185">Reference proteome</keyword>
<comment type="caution">
    <text evidence="1">The sequence shown here is derived from an EMBL/GenBank/DDBJ whole genome shotgun (WGS) entry which is preliminary data.</text>
</comment>
<reference evidence="1" key="1">
    <citation type="submission" date="2023-04" db="EMBL/GenBank/DDBJ databases">
        <title>A chromosome-level genome assembly of the parasitoid wasp Eretmocerus hayati.</title>
        <authorList>
            <person name="Zhong Y."/>
            <person name="Liu S."/>
            <person name="Liu Y."/>
        </authorList>
    </citation>
    <scope>NUCLEOTIDE SEQUENCE</scope>
    <source>
        <strain evidence="1">ZJU_SS_LIU_2023</strain>
    </source>
</reference>
<dbReference type="EMBL" id="CM056744">
    <property type="protein sequence ID" value="KAJ8665760.1"/>
    <property type="molecule type" value="Genomic_DNA"/>
</dbReference>
<gene>
    <name evidence="1" type="ORF">QAD02_007422</name>
</gene>
<proteinExistence type="predicted"/>
<protein>
    <submittedName>
        <fullName evidence="1">Uncharacterized protein</fullName>
    </submittedName>
</protein>
<name>A0ACC2N7X5_9HYME</name>
<evidence type="ECO:0000313" key="1">
    <source>
        <dbReference type="EMBL" id="KAJ8665760.1"/>
    </source>
</evidence>
<organism evidence="1 2">
    <name type="scientific">Eretmocerus hayati</name>
    <dbReference type="NCBI Taxonomy" id="131215"/>
    <lineage>
        <taxon>Eukaryota</taxon>
        <taxon>Metazoa</taxon>
        <taxon>Ecdysozoa</taxon>
        <taxon>Arthropoda</taxon>
        <taxon>Hexapoda</taxon>
        <taxon>Insecta</taxon>
        <taxon>Pterygota</taxon>
        <taxon>Neoptera</taxon>
        <taxon>Endopterygota</taxon>
        <taxon>Hymenoptera</taxon>
        <taxon>Apocrita</taxon>
        <taxon>Proctotrupomorpha</taxon>
        <taxon>Chalcidoidea</taxon>
        <taxon>Aphelinidae</taxon>
        <taxon>Aphelininae</taxon>
        <taxon>Eretmocerus</taxon>
    </lineage>
</organism>
<dbReference type="Proteomes" id="UP001239111">
    <property type="component" value="Chromosome 4"/>
</dbReference>
<accession>A0ACC2N7X5</accession>
<evidence type="ECO:0000313" key="2">
    <source>
        <dbReference type="Proteomes" id="UP001239111"/>
    </source>
</evidence>